<dbReference type="EnsemblPlants" id="Solyc09g098265.1.1">
    <property type="protein sequence ID" value="Solyc09g098265.1.1"/>
    <property type="gene ID" value="Solyc09g098265.1"/>
</dbReference>
<name>A0A3Q7IA98_SOLLC</name>
<sequence>MYRNISEFSLFHLLLSGFWCLVFILPIFHCPYRSHIPKSFPRSEVPLVACLLSRLAYFYQFRCPIAPGLVIFFCLCTKSSVALELLLRLYKFLHLSF</sequence>
<reference evidence="2" key="2">
    <citation type="submission" date="2019-01" db="UniProtKB">
        <authorList>
            <consortium name="EnsemblPlants"/>
        </authorList>
    </citation>
    <scope>IDENTIFICATION</scope>
    <source>
        <strain evidence="2">cv. Heinz 1706</strain>
    </source>
</reference>
<evidence type="ECO:0000313" key="3">
    <source>
        <dbReference type="Proteomes" id="UP000004994"/>
    </source>
</evidence>
<evidence type="ECO:0000256" key="1">
    <source>
        <dbReference type="SAM" id="Phobius"/>
    </source>
</evidence>
<dbReference type="AlphaFoldDB" id="A0A3Q7IA98"/>
<feature type="transmembrane region" description="Helical" evidence="1">
    <location>
        <begin position="6"/>
        <end position="28"/>
    </location>
</feature>
<keyword evidence="3" id="KW-1185">Reference proteome</keyword>
<keyword evidence="1" id="KW-0812">Transmembrane</keyword>
<dbReference type="Proteomes" id="UP000004994">
    <property type="component" value="Chromosome 9"/>
</dbReference>
<accession>A0A3Q7IA98</accession>
<protein>
    <submittedName>
        <fullName evidence="2">Uncharacterized protein</fullName>
    </submittedName>
</protein>
<keyword evidence="1" id="KW-0472">Membrane</keyword>
<dbReference type="Gramene" id="Solyc09g098265.1.1">
    <property type="protein sequence ID" value="Solyc09g098265.1.1"/>
    <property type="gene ID" value="Solyc09g098265.1"/>
</dbReference>
<reference evidence="2" key="1">
    <citation type="journal article" date="2012" name="Nature">
        <title>The tomato genome sequence provides insights into fleshy fruit evolution.</title>
        <authorList>
            <consortium name="Tomato Genome Consortium"/>
        </authorList>
    </citation>
    <scope>NUCLEOTIDE SEQUENCE [LARGE SCALE GENOMIC DNA]</scope>
    <source>
        <strain evidence="2">cv. Heinz 1706</strain>
    </source>
</reference>
<dbReference type="InParanoid" id="A0A3Q7IA98"/>
<feature type="transmembrane region" description="Helical" evidence="1">
    <location>
        <begin position="65"/>
        <end position="87"/>
    </location>
</feature>
<keyword evidence="1" id="KW-1133">Transmembrane helix</keyword>
<evidence type="ECO:0000313" key="2">
    <source>
        <dbReference type="EnsemblPlants" id="Solyc09g098265.1.1"/>
    </source>
</evidence>
<proteinExistence type="predicted"/>
<organism evidence="2">
    <name type="scientific">Solanum lycopersicum</name>
    <name type="common">Tomato</name>
    <name type="synonym">Lycopersicon esculentum</name>
    <dbReference type="NCBI Taxonomy" id="4081"/>
    <lineage>
        <taxon>Eukaryota</taxon>
        <taxon>Viridiplantae</taxon>
        <taxon>Streptophyta</taxon>
        <taxon>Embryophyta</taxon>
        <taxon>Tracheophyta</taxon>
        <taxon>Spermatophyta</taxon>
        <taxon>Magnoliopsida</taxon>
        <taxon>eudicotyledons</taxon>
        <taxon>Gunneridae</taxon>
        <taxon>Pentapetalae</taxon>
        <taxon>asterids</taxon>
        <taxon>lamiids</taxon>
        <taxon>Solanales</taxon>
        <taxon>Solanaceae</taxon>
        <taxon>Solanoideae</taxon>
        <taxon>Solaneae</taxon>
        <taxon>Solanum</taxon>
        <taxon>Solanum subgen. Lycopersicon</taxon>
    </lineage>
</organism>